<organism evidence="2 3">
    <name type="scientific">Rubrivirga marina</name>
    <dbReference type="NCBI Taxonomy" id="1196024"/>
    <lineage>
        <taxon>Bacteria</taxon>
        <taxon>Pseudomonadati</taxon>
        <taxon>Rhodothermota</taxon>
        <taxon>Rhodothermia</taxon>
        <taxon>Rhodothermales</taxon>
        <taxon>Rubricoccaceae</taxon>
        <taxon>Rubrivirga</taxon>
    </lineage>
</organism>
<dbReference type="Proteomes" id="UP000216339">
    <property type="component" value="Unassembled WGS sequence"/>
</dbReference>
<keyword evidence="1" id="KW-0732">Signal</keyword>
<protein>
    <submittedName>
        <fullName evidence="2">Uncharacterized protein</fullName>
    </submittedName>
</protein>
<evidence type="ECO:0000313" key="2">
    <source>
        <dbReference type="EMBL" id="PAP75634.1"/>
    </source>
</evidence>
<dbReference type="EMBL" id="MQWD01000001">
    <property type="protein sequence ID" value="PAP75634.1"/>
    <property type="molecule type" value="Genomic_DNA"/>
</dbReference>
<proteinExistence type="predicted"/>
<dbReference type="OrthoDB" id="572536at2"/>
<reference evidence="2 3" key="1">
    <citation type="submission" date="2016-11" db="EMBL/GenBank/DDBJ databases">
        <title>Study of marine rhodopsin-containing bacteria.</title>
        <authorList>
            <person name="Yoshizawa S."/>
            <person name="Kumagai Y."/>
            <person name="Kogure K."/>
        </authorList>
    </citation>
    <scope>NUCLEOTIDE SEQUENCE [LARGE SCALE GENOMIC DNA]</scope>
    <source>
        <strain evidence="2 3">SAORIC-28</strain>
    </source>
</reference>
<dbReference type="AlphaFoldDB" id="A0A271IXV4"/>
<sequence>MPRLALLLAALLVLPVAAQPGTAVDGTWATTYGAMTLHSEGPSVSGTYAHDGGSRLEGTLRDGVLEGTWYEPRSARQCPDVRGGTAYWGRLRFAFSEAGRFEGRWNHCDGELTRSWVGERTSGPPASDAAVALSVPDCVSFDGQPLAALGRFLTVEGTGDVPPLALLAARVEDDHVVERFTSGPLRPGDRFLPRDPDLPGWPLGAVDHLVPGEPFVINGVFAVDYAPGAVEAARRAAGRPGADALLLLLVPTEAAWERAEGMRSTPLIVLFEERR</sequence>
<accession>A0A271IXV4</accession>
<feature type="chain" id="PRO_5012922043" evidence="1">
    <location>
        <begin position="19"/>
        <end position="275"/>
    </location>
</feature>
<evidence type="ECO:0000313" key="3">
    <source>
        <dbReference type="Proteomes" id="UP000216339"/>
    </source>
</evidence>
<feature type="signal peptide" evidence="1">
    <location>
        <begin position="1"/>
        <end position="18"/>
    </location>
</feature>
<comment type="caution">
    <text evidence="2">The sequence shown here is derived from an EMBL/GenBank/DDBJ whole genome shotgun (WGS) entry which is preliminary data.</text>
</comment>
<dbReference type="RefSeq" id="WP_095509275.1">
    <property type="nucleotide sequence ID" value="NZ_MQWD01000001.1"/>
</dbReference>
<gene>
    <name evidence="2" type="ORF">BSZ37_03880</name>
</gene>
<evidence type="ECO:0000256" key="1">
    <source>
        <dbReference type="SAM" id="SignalP"/>
    </source>
</evidence>
<keyword evidence="3" id="KW-1185">Reference proteome</keyword>
<name>A0A271IXV4_9BACT</name>